<keyword evidence="6" id="KW-0720">Serine protease</keyword>
<evidence type="ECO:0000256" key="10">
    <source>
        <dbReference type="ARBA" id="ARBA00023180"/>
    </source>
</evidence>
<keyword evidence="3" id="KW-0645">Protease</keyword>
<evidence type="ECO:0000256" key="4">
    <source>
        <dbReference type="ARBA" id="ARBA00022692"/>
    </source>
</evidence>
<dbReference type="InterPro" id="IPR001375">
    <property type="entry name" value="Peptidase_S9_cat"/>
</dbReference>
<reference evidence="15 16" key="1">
    <citation type="submission" date="2022-05" db="EMBL/GenBank/DDBJ databases">
        <authorList>
            <consortium name="Genoscope - CEA"/>
            <person name="William W."/>
        </authorList>
    </citation>
    <scope>NUCLEOTIDE SEQUENCE [LARGE SCALE GENOMIC DNA]</scope>
</reference>
<dbReference type="Gene3D" id="2.140.10.30">
    <property type="entry name" value="Dipeptidylpeptidase IV, N-terminal domain"/>
    <property type="match status" value="1"/>
</dbReference>
<dbReference type="PANTHER" id="PTHR11731:SF200">
    <property type="entry name" value="DIPEPTIDYL PEPTIDASE 10, ISOFORM B"/>
    <property type="match status" value="1"/>
</dbReference>
<evidence type="ECO:0000256" key="1">
    <source>
        <dbReference type="ARBA" id="ARBA00004606"/>
    </source>
</evidence>
<dbReference type="Pfam" id="PF00326">
    <property type="entry name" value="Peptidase_S9"/>
    <property type="match status" value="1"/>
</dbReference>
<dbReference type="GO" id="GO:0004177">
    <property type="term" value="F:aminopeptidase activity"/>
    <property type="evidence" value="ECO:0007669"/>
    <property type="project" value="UniProtKB-KW"/>
</dbReference>
<dbReference type="Proteomes" id="UP001159428">
    <property type="component" value="Unassembled WGS sequence"/>
</dbReference>
<keyword evidence="4 12" id="KW-0812">Transmembrane</keyword>
<dbReference type="GO" id="GO:0008239">
    <property type="term" value="F:dipeptidyl-peptidase activity"/>
    <property type="evidence" value="ECO:0007669"/>
    <property type="project" value="TreeGrafter"/>
</dbReference>
<feature type="domain" description="Peptidase S9 prolyl oligopeptidase catalytic" evidence="13">
    <location>
        <begin position="607"/>
        <end position="803"/>
    </location>
</feature>
<dbReference type="PANTHER" id="PTHR11731">
    <property type="entry name" value="PROTEASE FAMILY S9B,C DIPEPTIDYL-PEPTIDASE IV-RELATED"/>
    <property type="match status" value="1"/>
</dbReference>
<dbReference type="FunFam" id="3.40.50.1820:FF:000003">
    <property type="entry name" value="Dipeptidyl peptidase 4"/>
    <property type="match status" value="1"/>
</dbReference>
<dbReference type="SUPFAM" id="SSF82171">
    <property type="entry name" value="DPP6 N-terminal domain-like"/>
    <property type="match status" value="1"/>
</dbReference>
<dbReference type="EMBL" id="CALNXJ010000026">
    <property type="protein sequence ID" value="CAH3132050.1"/>
    <property type="molecule type" value="Genomic_DNA"/>
</dbReference>
<dbReference type="AlphaFoldDB" id="A0AAU9X0D7"/>
<feature type="transmembrane region" description="Helical" evidence="12">
    <location>
        <begin position="39"/>
        <end position="62"/>
    </location>
</feature>
<keyword evidence="16" id="KW-1185">Reference proteome</keyword>
<evidence type="ECO:0000256" key="6">
    <source>
        <dbReference type="ARBA" id="ARBA00022825"/>
    </source>
</evidence>
<evidence type="ECO:0000259" key="14">
    <source>
        <dbReference type="Pfam" id="PF00930"/>
    </source>
</evidence>
<dbReference type="InterPro" id="IPR050278">
    <property type="entry name" value="Serine_Prot_S9B/DPPIV"/>
</dbReference>
<evidence type="ECO:0000313" key="16">
    <source>
        <dbReference type="Proteomes" id="UP001159428"/>
    </source>
</evidence>
<evidence type="ECO:0000256" key="9">
    <source>
        <dbReference type="ARBA" id="ARBA00023136"/>
    </source>
</evidence>
<name>A0AAU9X0D7_9CNID</name>
<keyword evidence="5" id="KW-0378">Hydrolase</keyword>
<keyword evidence="7" id="KW-0735">Signal-anchor</keyword>
<dbReference type="GO" id="GO:0006508">
    <property type="term" value="P:proteolysis"/>
    <property type="evidence" value="ECO:0007669"/>
    <property type="project" value="UniProtKB-KW"/>
</dbReference>
<dbReference type="Pfam" id="PF00930">
    <property type="entry name" value="DPPIV_N"/>
    <property type="match status" value="1"/>
</dbReference>
<keyword evidence="10" id="KW-0325">Glycoprotein</keyword>
<evidence type="ECO:0000256" key="7">
    <source>
        <dbReference type="ARBA" id="ARBA00022968"/>
    </source>
</evidence>
<evidence type="ECO:0000256" key="2">
    <source>
        <dbReference type="ARBA" id="ARBA00022438"/>
    </source>
</evidence>
<evidence type="ECO:0000256" key="3">
    <source>
        <dbReference type="ARBA" id="ARBA00022670"/>
    </source>
</evidence>
<evidence type="ECO:0000259" key="13">
    <source>
        <dbReference type="Pfam" id="PF00326"/>
    </source>
</evidence>
<accession>A0AAU9X0D7</accession>
<proteinExistence type="predicted"/>
<dbReference type="GO" id="GO:0005886">
    <property type="term" value="C:plasma membrane"/>
    <property type="evidence" value="ECO:0007669"/>
    <property type="project" value="TreeGrafter"/>
</dbReference>
<organism evidence="15 16">
    <name type="scientific">Pocillopora meandrina</name>
    <dbReference type="NCBI Taxonomy" id="46732"/>
    <lineage>
        <taxon>Eukaryota</taxon>
        <taxon>Metazoa</taxon>
        <taxon>Cnidaria</taxon>
        <taxon>Anthozoa</taxon>
        <taxon>Hexacorallia</taxon>
        <taxon>Scleractinia</taxon>
        <taxon>Astrocoeniina</taxon>
        <taxon>Pocilloporidae</taxon>
        <taxon>Pocillopora</taxon>
    </lineage>
</organism>
<keyword evidence="8 12" id="KW-1133">Transmembrane helix</keyword>
<feature type="domain" description="Dipeptidylpeptidase IV N-terminal" evidence="14">
    <location>
        <begin position="143"/>
        <end position="519"/>
    </location>
</feature>
<evidence type="ECO:0000313" key="15">
    <source>
        <dbReference type="EMBL" id="CAH3132050.1"/>
    </source>
</evidence>
<dbReference type="InterPro" id="IPR029058">
    <property type="entry name" value="AB_hydrolase_fold"/>
</dbReference>
<evidence type="ECO:0000256" key="5">
    <source>
        <dbReference type="ARBA" id="ARBA00022801"/>
    </source>
</evidence>
<comment type="caution">
    <text evidence="15">The sequence shown here is derived from an EMBL/GenBank/DDBJ whole genome shotgun (WGS) entry which is preliminary data.</text>
</comment>
<keyword evidence="2" id="KW-0031">Aminopeptidase</keyword>
<protein>
    <submittedName>
        <fullName evidence="15">Uncharacterized protein</fullName>
    </submittedName>
</protein>
<evidence type="ECO:0000256" key="11">
    <source>
        <dbReference type="ARBA" id="ARBA00037847"/>
    </source>
</evidence>
<keyword evidence="9 12" id="KW-0472">Membrane</keyword>
<dbReference type="GO" id="GO:0012505">
    <property type="term" value="C:endomembrane system"/>
    <property type="evidence" value="ECO:0007669"/>
    <property type="project" value="UniProtKB-SubCell"/>
</dbReference>
<evidence type="ECO:0000256" key="8">
    <source>
        <dbReference type="ARBA" id="ARBA00022989"/>
    </source>
</evidence>
<dbReference type="InterPro" id="IPR002469">
    <property type="entry name" value="Peptidase_S9B_N"/>
</dbReference>
<dbReference type="GO" id="GO:0008236">
    <property type="term" value="F:serine-type peptidase activity"/>
    <property type="evidence" value="ECO:0007669"/>
    <property type="project" value="UniProtKB-KW"/>
</dbReference>
<gene>
    <name evidence="15" type="ORF">PMEA_00014465</name>
</gene>
<dbReference type="Gene3D" id="3.40.50.1820">
    <property type="entry name" value="alpha/beta hydrolase"/>
    <property type="match status" value="1"/>
</dbReference>
<dbReference type="SUPFAM" id="SSF53474">
    <property type="entry name" value="alpha/beta-Hydrolases"/>
    <property type="match status" value="1"/>
</dbReference>
<sequence>MTTHYSNASGGSEEQVHLMNDEEHESESPQSSRLNRKSLVIFFGITAVAVALVVGTVMVSLYSGKGESFPAKMVRSADKFHFQDIFSGRFSPAMYSCDWVDDDKYITSTQDGFVLKDLTMNKPVVLLDADTKRKLGIHKHWFSPDRRYILYIKDQLQQYRYSFFAKYYVYDLVNSDIIQIDPGKGEDAKKIQYATWDESGSSLAFVYKNDIYYMESPRSSVKRLTDSGVEHKIFNGIPDWVYQEEVLNSDHALYFSPEATYIAFIQFDDTQVILYQFPWYGDKKDSYTSIRKIAYPKPGYPNPTVIVNVTHLETGNTVSLLEPADFRKIDHYVVNIAWASETAVIVTWLNRDQNEAIIHMCDLQQTSSYLRSICKQNSVVKVQNGWVDDKYQTPHFSKDGSYFITKWPFSQPGGVGKFIHLAKIGTKGNTDPVELTSGAWEVVKILAHDDKNEIVYFSATKESPTQRHIYSVKIKSGELSCLTCGLPTVIKGNKCSYYSASFSLGGSWYILYCQGPGIPEITLRSTKSSRVEILEDNSALRKRLDGVSLPIVENYIVKSGSYDLYVKEYRPPNFTPEKKYAVLFSVYGGPASQKVVDSYGYGFETGYLVSNFDLIVVNVDARGTCCRGERFKHEVYKHLGEYEAEDTINVAKKIAKKDYVDETKMAIWGWSYGGYLTSYVLSVNSGVFKLGMAVAPVTDWRYYDSIYTERYMLTPKQNLKGYEISSVLNKAKNFQNDSFLLVHGTGDDNVHFQNTAQLVAALTKAGVKYQVQFYPDKNHGLSGDGTSPHLYHLLTRFLVEKLSLNS</sequence>
<comment type="subcellular location">
    <subcellularLocation>
        <location evidence="11">Endomembrane system</location>
        <topology evidence="11">Single-pass membrane protein</topology>
    </subcellularLocation>
    <subcellularLocation>
        <location evidence="1">Membrane</location>
        <topology evidence="1">Single-pass type II membrane protein</topology>
    </subcellularLocation>
</comment>
<evidence type="ECO:0000256" key="12">
    <source>
        <dbReference type="SAM" id="Phobius"/>
    </source>
</evidence>